<dbReference type="Pfam" id="PF05626">
    <property type="entry name" value="DUF790"/>
    <property type="match status" value="1"/>
</dbReference>
<dbReference type="PIRSF" id="PIRSF019435">
    <property type="entry name" value="UCP019435"/>
    <property type="match status" value="1"/>
</dbReference>
<dbReference type="EMBL" id="CP041186">
    <property type="protein sequence ID" value="QDG54236.1"/>
    <property type="molecule type" value="Genomic_DNA"/>
</dbReference>
<dbReference type="Proteomes" id="UP000315995">
    <property type="component" value="Chromosome"/>
</dbReference>
<dbReference type="RefSeq" id="WP_141200680.1">
    <property type="nucleotide sequence ID" value="NZ_CP041186.1"/>
</dbReference>
<accession>A0A5B8YF37</accession>
<keyword evidence="2" id="KW-1185">Reference proteome</keyword>
<reference evidence="1 2" key="1">
    <citation type="submission" date="2019-06" db="EMBL/GenBank/DDBJ databases">
        <title>Persicimonas caeni gen. nov., sp. nov., a predatory bacterium isolated from solar saltern.</title>
        <authorList>
            <person name="Wang S."/>
        </authorList>
    </citation>
    <scope>NUCLEOTIDE SEQUENCE [LARGE SCALE GENOMIC DNA]</scope>
    <source>
        <strain evidence="1 2">YN101</strain>
    </source>
</reference>
<dbReference type="AlphaFoldDB" id="A0A4Y6Q0Y0"/>
<evidence type="ECO:0000313" key="2">
    <source>
        <dbReference type="Proteomes" id="UP000315995"/>
    </source>
</evidence>
<dbReference type="PANTHER" id="PTHR39640:SF1">
    <property type="entry name" value="DUF790 FAMILY PROTEIN"/>
    <property type="match status" value="1"/>
</dbReference>
<sequence length="398" mass="45200">MLTTDLVRTRVKKGRVTPQYLDTDSEEARAKAEELIDIFERHAGGMRGDVDEAVDEAIGHGTDFLIWRGLAKLLYDRSEFETVASVDPQDIRRAVFEASGELGPVTGAEARGAVLDRAGQALELAPEEIEESLYADLEERQRLVEFKALEPLELLHRYNLALAQAVLYKATRLTIDLGETDSNMLRYLFQALKFNRLMHRAERIDGGYRLEVDGPASLFKRSRKYGLQMATFLPALLLADEWAMRAELDWEGKGKQHEMVLSHEDGLVSHYKARGQWVAEEERYFEKRFAETETDWQLERQGSIVDLDDNVVIIPDYVLTHPDGRQVYLEVVGFWRLAYLERRIEMLVDSCDVPLVLVVSERLKTGRAELAEAPAEVVFFKGVILVDKVLEAAEAASN</sequence>
<proteinExistence type="predicted"/>
<organism evidence="1 2">
    <name type="scientific">Persicimonas caeni</name>
    <dbReference type="NCBI Taxonomy" id="2292766"/>
    <lineage>
        <taxon>Bacteria</taxon>
        <taxon>Deltaproteobacteria</taxon>
        <taxon>Bradymonadales</taxon>
        <taxon>Bradymonadaceae</taxon>
        <taxon>Persicimonas</taxon>
    </lineage>
</organism>
<dbReference type="InterPro" id="IPR008508">
    <property type="entry name" value="Bax1"/>
</dbReference>
<name>A0A4Y6Q0Y0_PERCE</name>
<protein>
    <submittedName>
        <fullName evidence="1">DUF790 family protein</fullName>
    </submittedName>
</protein>
<dbReference type="OrthoDB" id="5292613at2"/>
<gene>
    <name evidence="1" type="ORF">FIV42_26875</name>
</gene>
<dbReference type="PANTHER" id="PTHR39640">
    <property type="entry name" value="VNG6129C"/>
    <property type="match status" value="1"/>
</dbReference>
<accession>A0A4Y6Q0Y0</accession>
<evidence type="ECO:0000313" key="1">
    <source>
        <dbReference type="EMBL" id="QDG54236.1"/>
    </source>
</evidence>